<dbReference type="RefSeq" id="WP_186903661.1">
    <property type="nucleotide sequence ID" value="NZ_JACOGD010000004.1"/>
</dbReference>
<evidence type="ECO:0000313" key="2">
    <source>
        <dbReference type="Proteomes" id="UP000654304"/>
    </source>
</evidence>
<name>A0ABR7A4Z5_9BURK</name>
<dbReference type="Proteomes" id="UP000654304">
    <property type="component" value="Unassembled WGS sequence"/>
</dbReference>
<comment type="caution">
    <text evidence="1">The sequence shown here is derived from an EMBL/GenBank/DDBJ whole genome shotgun (WGS) entry which is preliminary data.</text>
</comment>
<reference evidence="1 2" key="1">
    <citation type="submission" date="2020-08" db="EMBL/GenBank/DDBJ databases">
        <title>Novel species isolated from subtropical streams in China.</title>
        <authorList>
            <person name="Lu H."/>
        </authorList>
    </citation>
    <scope>NUCLEOTIDE SEQUENCE [LARGE SCALE GENOMIC DNA]</scope>
    <source>
        <strain evidence="1 2">CY22W</strain>
    </source>
</reference>
<sequence length="121" mass="13546">MQWWHMAANDLFYTVLRAAFDVSVEIRPLKAEATDGPEYIVYRQVSGVPANVLNGMPSISRYVWQVDAYAQSPARAEQLGAAAKVGLTGSQQLSAVLLSEGDGYDFDVKLYRWRQDFAAWL</sequence>
<accession>A0ABR7A4Z5</accession>
<dbReference type="EMBL" id="JACOGD010000004">
    <property type="protein sequence ID" value="MBC3931979.1"/>
    <property type="molecule type" value="Genomic_DNA"/>
</dbReference>
<dbReference type="InterPro" id="IPR021508">
    <property type="entry name" value="Gp17-like"/>
</dbReference>
<organism evidence="1 2">
    <name type="scientific">Undibacterium curvum</name>
    <dbReference type="NCBI Taxonomy" id="2762294"/>
    <lineage>
        <taxon>Bacteria</taxon>
        <taxon>Pseudomonadati</taxon>
        <taxon>Pseudomonadota</taxon>
        <taxon>Betaproteobacteria</taxon>
        <taxon>Burkholderiales</taxon>
        <taxon>Oxalobacteraceae</taxon>
        <taxon>Undibacterium</taxon>
    </lineage>
</organism>
<protein>
    <submittedName>
        <fullName evidence="1">DUF3168 domain-containing protein</fullName>
    </submittedName>
</protein>
<evidence type="ECO:0000313" key="1">
    <source>
        <dbReference type="EMBL" id="MBC3931979.1"/>
    </source>
</evidence>
<gene>
    <name evidence="1" type="ORF">H8K43_09875</name>
</gene>
<dbReference type="Pfam" id="PF11367">
    <property type="entry name" value="Tail_completion_gp17"/>
    <property type="match status" value="1"/>
</dbReference>
<proteinExistence type="predicted"/>
<keyword evidence="2" id="KW-1185">Reference proteome</keyword>